<dbReference type="Gene3D" id="3.90.190.10">
    <property type="entry name" value="Protein tyrosine phosphatase superfamily"/>
    <property type="match status" value="1"/>
</dbReference>
<dbReference type="SMART" id="SM00404">
    <property type="entry name" value="PTPc_motif"/>
    <property type="match status" value="1"/>
</dbReference>
<dbReference type="PANTHER" id="PTHR47550:SF1">
    <property type="entry name" value="DUAL SPECIFICITY PROTEIN PHOSPHATASE PPS1"/>
    <property type="match status" value="1"/>
</dbReference>
<accession>G3BBI0</accession>
<evidence type="ECO:0000313" key="6">
    <source>
        <dbReference type="Proteomes" id="UP000000707"/>
    </source>
</evidence>
<dbReference type="PROSITE" id="PS00383">
    <property type="entry name" value="TYR_PHOSPHATASE_1"/>
    <property type="match status" value="1"/>
</dbReference>
<dbReference type="InterPro" id="IPR000340">
    <property type="entry name" value="Dual-sp_phosphatase_cat-dom"/>
</dbReference>
<dbReference type="GO" id="GO:0033260">
    <property type="term" value="P:nuclear DNA replication"/>
    <property type="evidence" value="ECO:0007669"/>
    <property type="project" value="InterPro"/>
</dbReference>
<dbReference type="InterPro" id="IPR000387">
    <property type="entry name" value="Tyr_Pase_dom"/>
</dbReference>
<dbReference type="GO" id="GO:0005634">
    <property type="term" value="C:nucleus"/>
    <property type="evidence" value="ECO:0007669"/>
    <property type="project" value="GOC"/>
</dbReference>
<name>G3BBI0_CANTC</name>
<dbReference type="PROSITE" id="PS50054">
    <property type="entry name" value="TYR_PHOSPHATASE_DUAL"/>
    <property type="match status" value="1"/>
</dbReference>
<feature type="domain" description="Tyrosine specific protein phosphatases" evidence="4">
    <location>
        <begin position="772"/>
        <end position="837"/>
    </location>
</feature>
<dbReference type="KEGG" id="cten:18249023"/>
<proteinExistence type="predicted"/>
<dbReference type="Proteomes" id="UP000000707">
    <property type="component" value="Unassembled WGS sequence"/>
</dbReference>
<dbReference type="InterPro" id="IPR053239">
    <property type="entry name" value="Dual_spec_PTase"/>
</dbReference>
<evidence type="ECO:0000259" key="3">
    <source>
        <dbReference type="PROSITE" id="PS50054"/>
    </source>
</evidence>
<dbReference type="CDD" id="cd14516">
    <property type="entry name" value="DSP_fungal_PPS1"/>
    <property type="match status" value="1"/>
</dbReference>
<dbReference type="AlphaFoldDB" id="G3BBI0"/>
<dbReference type="PROSITE" id="PS50056">
    <property type="entry name" value="TYR_PHOSPHATASE_2"/>
    <property type="match status" value="1"/>
</dbReference>
<dbReference type="InterPro" id="IPR016130">
    <property type="entry name" value="Tyr_Pase_AS"/>
</dbReference>
<dbReference type="STRING" id="590646.G3BBI0"/>
<evidence type="ECO:0000256" key="1">
    <source>
        <dbReference type="ARBA" id="ARBA00022801"/>
    </source>
</evidence>
<dbReference type="GO" id="GO:0008138">
    <property type="term" value="F:protein tyrosine/serine/threonine phosphatase activity"/>
    <property type="evidence" value="ECO:0007669"/>
    <property type="project" value="InterPro"/>
</dbReference>
<organism evidence="6">
    <name type="scientific">Candida tenuis (strain ATCC 10573 / BCRC 21748 / CBS 615 / JCM 9827 / NBRC 10315 / NRRL Y-1498 / VKM Y-70)</name>
    <name type="common">Yeast</name>
    <name type="synonym">Yamadazyma tenuis</name>
    <dbReference type="NCBI Taxonomy" id="590646"/>
    <lineage>
        <taxon>Eukaryota</taxon>
        <taxon>Fungi</taxon>
        <taxon>Dikarya</taxon>
        <taxon>Ascomycota</taxon>
        <taxon>Saccharomycotina</taxon>
        <taxon>Pichiomycetes</taxon>
        <taxon>Debaryomycetaceae</taxon>
        <taxon>Yamadazyma</taxon>
    </lineage>
</organism>
<dbReference type="InterPro" id="IPR020422">
    <property type="entry name" value="TYR_PHOSPHATASE_DUAL_dom"/>
</dbReference>
<keyword evidence="1" id="KW-0378">Hydrolase</keyword>
<dbReference type="EMBL" id="GL996527">
    <property type="protein sequence ID" value="EGV61543.1"/>
    <property type="molecule type" value="Genomic_DNA"/>
</dbReference>
<dbReference type="InterPro" id="IPR029021">
    <property type="entry name" value="Prot-tyrosine_phosphatase-like"/>
</dbReference>
<dbReference type="HOGENOM" id="CLU_008439_1_0_1"/>
<dbReference type="InterPro" id="IPR047949">
    <property type="entry name" value="PPS1_DSP"/>
</dbReference>
<dbReference type="InterPro" id="IPR003595">
    <property type="entry name" value="Tyr_Pase_cat"/>
</dbReference>
<dbReference type="SUPFAM" id="SSF52799">
    <property type="entry name" value="(Phosphotyrosine protein) phosphatases II"/>
    <property type="match status" value="2"/>
</dbReference>
<protein>
    <submittedName>
        <fullName evidence="5">Uncharacterized protein</fullName>
    </submittedName>
</protein>
<dbReference type="OrthoDB" id="273181at2759"/>
<evidence type="ECO:0000259" key="4">
    <source>
        <dbReference type="PROSITE" id="PS50056"/>
    </source>
</evidence>
<feature type="domain" description="Tyrosine-protein phosphatase" evidence="3">
    <location>
        <begin position="669"/>
        <end position="850"/>
    </location>
</feature>
<keyword evidence="2" id="KW-0904">Protein phosphatase</keyword>
<evidence type="ECO:0000256" key="2">
    <source>
        <dbReference type="ARBA" id="ARBA00022912"/>
    </source>
</evidence>
<evidence type="ECO:0000313" key="5">
    <source>
        <dbReference type="EMBL" id="EGV61543.1"/>
    </source>
</evidence>
<dbReference type="PANTHER" id="PTHR47550">
    <property type="entry name" value="DUAL SPECIFICITY PROTEIN PHOSPHATASE PPS1"/>
    <property type="match status" value="1"/>
</dbReference>
<sequence>MFIRNSKRSSSTSNDSLYERDRFRARLHNFNVTVEEPDQCEVCDTIGSKTARLNVRKHDQEEEEFTTSLLSPLDMNSAFYKTLDSVCYEKFPENMKIMSLKIGSVEPVFNWYFNKPLPNTRQMFPWLHGLHPKNFSQRRYFIKQEKKYSEESVDEELLCSKPYSRFLMTVNASIRDHEGPILKNNTLVNEVLCPIDISRDEVCELVKIMVLKVFPNEESIDTILEVFLRDIFELNYLPMFLDLDPLERGVSLRNYHIQVAKSAICSDFIIYCFDEKNLQTCHSLARLFWLAQRFEEANNSDIDGESRPVYNTFVLTDFDDIGLATKIQSVTLKNKFPSKNFDLNEMVKLSLKFLQNWDTEYIIKEKIETIKMSSASRLNGCLYSGNSWDYQNFLNFIYSGKKEYLANKKLVDIKNLYCNPLNSITTSNINSENLIETILPLPNLNYKMFINCFNEANFPDKPNLESLLSLFSKSEDSSCNDVGDYFCLTFPSSGSIGLGDITQDNIISILNTCKLLYLISCVKNLDSLIYCSDGYTESSLLILIYTIYSTNTSLNRAIITLHLKYGRPFYIFNTDVQILSKLEPILRKYSPVANDDVDWEDFEEIPSKEVNQLLLSPRTLMEDFRKGIIESSDLINDDEFSSSSSSSSSGDESFIPYETDWCKEVEGSLPSRILPYLYLGSLKHASCLPLLKELGIKKVISVGEPLSWLNGSKFQRDNDIIIDELNNGDIELYNIVPNDKTKAHSPVDQVMKVNNLQDDGIAQLESSLPVILDYIEEQYQISHGQTKILVHCRVGVSRSATVVIAEVMRRLKINLPKAYLYVRVRRLNIIIQPNLKFMYELFKWEELHKQEHDDCLREIDWFAMCREITSLNTPYLTN</sequence>
<dbReference type="GeneID" id="18249023"/>
<gene>
    <name evidence="5" type="ORF">CANTEDRAFT_124350</name>
</gene>
<reference evidence="5 6" key="1">
    <citation type="journal article" date="2011" name="Proc. Natl. Acad. Sci. U.S.A.">
        <title>Comparative genomics of xylose-fermenting fungi for enhanced biofuel production.</title>
        <authorList>
            <person name="Wohlbach D.J."/>
            <person name="Kuo A."/>
            <person name="Sato T.K."/>
            <person name="Potts K.M."/>
            <person name="Salamov A.A."/>
            <person name="LaButti K.M."/>
            <person name="Sun H."/>
            <person name="Clum A."/>
            <person name="Pangilinan J.L."/>
            <person name="Lindquist E.A."/>
            <person name="Lucas S."/>
            <person name="Lapidus A."/>
            <person name="Jin M."/>
            <person name="Gunawan C."/>
            <person name="Balan V."/>
            <person name="Dale B.E."/>
            <person name="Jeffries T.W."/>
            <person name="Zinkel R."/>
            <person name="Barry K.W."/>
            <person name="Grigoriev I.V."/>
            <person name="Gasch A.P."/>
        </authorList>
    </citation>
    <scope>NUCLEOTIDE SEQUENCE [LARGE SCALE GENOMIC DNA]</scope>
    <source>
        <strain evidence="6">ATCC 10573 / BCRC 21748 / CBS 615 / JCM 9827 / NBRC 10315 / NRRL Y-1498 / VKM Y-70</strain>
    </source>
</reference>
<dbReference type="Pfam" id="PF00782">
    <property type="entry name" value="DSPc"/>
    <property type="match status" value="1"/>
</dbReference>
<dbReference type="SMART" id="SM00195">
    <property type="entry name" value="DSPc"/>
    <property type="match status" value="1"/>
</dbReference>
<keyword evidence="6" id="KW-1185">Reference proteome</keyword>
<dbReference type="eggNOG" id="KOG1716">
    <property type="taxonomic scope" value="Eukaryota"/>
</dbReference>